<sequence length="101" mass="11446">MLEQDSFYARRPWSNSREQQVTDYLREWTDMPADYIRRLPPPVPNVGRPAVRNTTKPGGTPYVIGIDDIVRLDAIYPGSRIDYSGRQSGYSATEQPAMGVI</sequence>
<name>A0A2P2GED0_STREW</name>
<gene>
    <name evidence="2" type="ORF">VO63_31845</name>
</gene>
<accession>A0A2P2GED0</accession>
<feature type="region of interest" description="Disordered" evidence="1">
    <location>
        <begin position="39"/>
        <end position="58"/>
    </location>
</feature>
<dbReference type="EMBL" id="LAQS01000075">
    <property type="protein sequence ID" value="KKZ69878.1"/>
    <property type="molecule type" value="Genomic_DNA"/>
</dbReference>
<evidence type="ECO:0000313" key="3">
    <source>
        <dbReference type="Proteomes" id="UP000265325"/>
    </source>
</evidence>
<comment type="caution">
    <text evidence="2">The sequence shown here is derived from an EMBL/GenBank/DDBJ whole genome shotgun (WGS) entry which is preliminary data.</text>
</comment>
<dbReference type="RefSeq" id="WP_046911571.1">
    <property type="nucleotide sequence ID" value="NZ_BAAAXG010000027.1"/>
</dbReference>
<reference evidence="2 3" key="1">
    <citation type="submission" date="2015-05" db="EMBL/GenBank/DDBJ databases">
        <title>Draft Genome assembly of Streptomyces showdoensis.</title>
        <authorList>
            <person name="Thapa K.K."/>
            <person name="Metsa-Ketela M."/>
        </authorList>
    </citation>
    <scope>NUCLEOTIDE SEQUENCE [LARGE SCALE GENOMIC DNA]</scope>
    <source>
        <strain evidence="2 3">ATCC 15227</strain>
    </source>
</reference>
<evidence type="ECO:0000256" key="1">
    <source>
        <dbReference type="SAM" id="MobiDB-lite"/>
    </source>
</evidence>
<dbReference type="Proteomes" id="UP000265325">
    <property type="component" value="Unassembled WGS sequence"/>
</dbReference>
<organism evidence="2 3">
    <name type="scientific">Streptomyces showdoensis</name>
    <dbReference type="NCBI Taxonomy" id="68268"/>
    <lineage>
        <taxon>Bacteria</taxon>
        <taxon>Bacillati</taxon>
        <taxon>Actinomycetota</taxon>
        <taxon>Actinomycetes</taxon>
        <taxon>Kitasatosporales</taxon>
        <taxon>Streptomycetaceae</taxon>
        <taxon>Streptomyces</taxon>
    </lineage>
</organism>
<keyword evidence="3" id="KW-1185">Reference proteome</keyword>
<dbReference type="AlphaFoldDB" id="A0A2P2GED0"/>
<dbReference type="OrthoDB" id="4255101at2"/>
<evidence type="ECO:0000313" key="2">
    <source>
        <dbReference type="EMBL" id="KKZ69878.1"/>
    </source>
</evidence>
<proteinExistence type="predicted"/>
<protein>
    <submittedName>
        <fullName evidence="2">Uncharacterized protein</fullName>
    </submittedName>
</protein>